<comment type="similarity">
    <text evidence="1">Belongs to the IAP family.</text>
</comment>
<sequence>MDKQPIRLSYRLLLLVIIVAFFRSTVYVMSITQISTTPNAVTNEHPRPTRSSSSSAAAGTQLAQIMINYNKISQSPPMNGSTDWLNCFYDLMRTEWTRLRTFHARQVWSHRFITAEELANAGFFYTSNGDRVQCAFCRGVVSHWKSKDQALSEHSIHFPLCPFIMEMDVGNVPIGRDPIHDPKARHDVCGNMSSYEDMNSVRNSISINRRDADINALNTHISEFGVQPHNGPKNPEYNSIDARKRSYYINAWDQSIPVSTDSLAEAGFFSVGMSDYTKCFYCDGGLSNWEPGDEPWTQHAKWFPDCHFVVLNQSQAFVDQCRQMQVNEGPTNSLNENESDPEIYSDYDSDEESVNALGIRAINEWMNTDIVLQIMDINVGTPSLSSTVLSLSNYSSSPDMLVNDCEPSRVEDNRLLCKICLDREIEVVFLPCGHQLACTQCAPCVADCPICRKIIRGTM</sequence>
<dbReference type="SUPFAM" id="SSF57924">
    <property type="entry name" value="Inhibitor of apoptosis (IAP) repeat"/>
    <property type="match status" value="2"/>
</dbReference>
<dbReference type="GO" id="GO:0031398">
    <property type="term" value="P:positive regulation of protein ubiquitination"/>
    <property type="evidence" value="ECO:0007669"/>
    <property type="project" value="TreeGrafter"/>
</dbReference>
<keyword evidence="8" id="KW-1185">Reference proteome</keyword>
<dbReference type="PANTHER" id="PTHR10044:SF139">
    <property type="entry name" value="DEATH-ASSOCIATED INHIBITOR OF APOPTOSIS 2"/>
    <property type="match status" value="1"/>
</dbReference>
<evidence type="ECO:0000256" key="2">
    <source>
        <dbReference type="ARBA" id="ARBA00022723"/>
    </source>
</evidence>
<evidence type="ECO:0000313" key="7">
    <source>
        <dbReference type="EMBL" id="CAD7626218.1"/>
    </source>
</evidence>
<evidence type="ECO:0000313" key="8">
    <source>
        <dbReference type="Proteomes" id="UP000759131"/>
    </source>
</evidence>
<dbReference type="InterPro" id="IPR050784">
    <property type="entry name" value="IAP"/>
</dbReference>
<dbReference type="CDD" id="cd00022">
    <property type="entry name" value="BIR"/>
    <property type="match status" value="2"/>
</dbReference>
<evidence type="ECO:0000256" key="1">
    <source>
        <dbReference type="ARBA" id="ARBA00006672"/>
    </source>
</evidence>
<name>A0A7R9KQ82_9ACAR</name>
<dbReference type="SMART" id="SM00184">
    <property type="entry name" value="RING"/>
    <property type="match status" value="1"/>
</dbReference>
<organism evidence="7">
    <name type="scientific">Medioppia subpectinata</name>
    <dbReference type="NCBI Taxonomy" id="1979941"/>
    <lineage>
        <taxon>Eukaryota</taxon>
        <taxon>Metazoa</taxon>
        <taxon>Ecdysozoa</taxon>
        <taxon>Arthropoda</taxon>
        <taxon>Chelicerata</taxon>
        <taxon>Arachnida</taxon>
        <taxon>Acari</taxon>
        <taxon>Acariformes</taxon>
        <taxon>Sarcoptiformes</taxon>
        <taxon>Oribatida</taxon>
        <taxon>Brachypylina</taxon>
        <taxon>Oppioidea</taxon>
        <taxon>Oppiidae</taxon>
        <taxon>Medioppia</taxon>
    </lineage>
</organism>
<reference evidence="7" key="1">
    <citation type="submission" date="2020-11" db="EMBL/GenBank/DDBJ databases">
        <authorList>
            <person name="Tran Van P."/>
        </authorList>
    </citation>
    <scope>NUCLEOTIDE SEQUENCE</scope>
</reference>
<dbReference type="GO" id="GO:0005634">
    <property type="term" value="C:nucleus"/>
    <property type="evidence" value="ECO:0007669"/>
    <property type="project" value="TreeGrafter"/>
</dbReference>
<dbReference type="CDD" id="cd16510">
    <property type="entry name" value="RING-HC_IAPs"/>
    <property type="match status" value="1"/>
</dbReference>
<dbReference type="AlphaFoldDB" id="A0A7R9KQ82"/>
<dbReference type="PANTHER" id="PTHR10044">
    <property type="entry name" value="INHIBITOR OF APOPTOSIS"/>
    <property type="match status" value="1"/>
</dbReference>
<dbReference type="Gene3D" id="3.30.40.10">
    <property type="entry name" value="Zinc/RING finger domain, C3HC4 (zinc finger)"/>
    <property type="match status" value="1"/>
</dbReference>
<dbReference type="GO" id="GO:0008270">
    <property type="term" value="F:zinc ion binding"/>
    <property type="evidence" value="ECO:0007669"/>
    <property type="project" value="UniProtKB-KW"/>
</dbReference>
<gene>
    <name evidence="7" type="ORF">OSB1V03_LOCUS6651</name>
</gene>
<dbReference type="PROSITE" id="PS50089">
    <property type="entry name" value="ZF_RING_2"/>
    <property type="match status" value="1"/>
</dbReference>
<dbReference type="EMBL" id="CAJPIZ010003666">
    <property type="protein sequence ID" value="CAG2106648.1"/>
    <property type="molecule type" value="Genomic_DNA"/>
</dbReference>
<dbReference type="GO" id="GO:0043027">
    <property type="term" value="F:cysteine-type endopeptidase inhibitor activity involved in apoptotic process"/>
    <property type="evidence" value="ECO:0007669"/>
    <property type="project" value="TreeGrafter"/>
</dbReference>
<dbReference type="Pfam" id="PF13920">
    <property type="entry name" value="zf-C3HC4_3"/>
    <property type="match status" value="1"/>
</dbReference>
<feature type="domain" description="RING-type" evidence="6">
    <location>
        <begin position="417"/>
        <end position="452"/>
    </location>
</feature>
<dbReference type="Proteomes" id="UP000759131">
    <property type="component" value="Unassembled WGS sequence"/>
</dbReference>
<dbReference type="Gene3D" id="1.10.1170.10">
    <property type="entry name" value="Inhibitor Of Apoptosis Protein (2mihbC-IAP-1), Chain A"/>
    <property type="match status" value="2"/>
</dbReference>
<dbReference type="FunFam" id="1.10.1170.10:FF:000002">
    <property type="entry name" value="Baculoviral IAP repeat containing 7"/>
    <property type="match status" value="1"/>
</dbReference>
<evidence type="ECO:0000256" key="5">
    <source>
        <dbReference type="PROSITE-ProRule" id="PRU00175"/>
    </source>
</evidence>
<proteinExistence type="inferred from homology"/>
<protein>
    <recommendedName>
        <fullName evidence="6">RING-type domain-containing protein</fullName>
    </recommendedName>
</protein>
<dbReference type="InterPro" id="IPR001841">
    <property type="entry name" value="Znf_RING"/>
</dbReference>
<keyword evidence="3 5" id="KW-0863">Zinc-finger</keyword>
<dbReference type="Pfam" id="PF00653">
    <property type="entry name" value="BIR"/>
    <property type="match status" value="2"/>
</dbReference>
<dbReference type="OrthoDB" id="6428517at2759"/>
<keyword evidence="4" id="KW-0862">Zinc</keyword>
<dbReference type="GO" id="GO:0043066">
    <property type="term" value="P:negative regulation of apoptotic process"/>
    <property type="evidence" value="ECO:0007669"/>
    <property type="project" value="TreeGrafter"/>
</dbReference>
<evidence type="ECO:0000256" key="4">
    <source>
        <dbReference type="ARBA" id="ARBA00022833"/>
    </source>
</evidence>
<keyword evidence="2" id="KW-0479">Metal-binding</keyword>
<evidence type="ECO:0000259" key="6">
    <source>
        <dbReference type="PROSITE" id="PS50089"/>
    </source>
</evidence>
<dbReference type="PROSITE" id="PS50143">
    <property type="entry name" value="BIR_REPEAT_2"/>
    <property type="match status" value="2"/>
</dbReference>
<dbReference type="GO" id="GO:0005737">
    <property type="term" value="C:cytoplasm"/>
    <property type="evidence" value="ECO:0007669"/>
    <property type="project" value="TreeGrafter"/>
</dbReference>
<accession>A0A7R9KQ82</accession>
<dbReference type="InterPro" id="IPR013083">
    <property type="entry name" value="Znf_RING/FYVE/PHD"/>
</dbReference>
<dbReference type="SMART" id="SM00238">
    <property type="entry name" value="BIR"/>
    <property type="match status" value="2"/>
</dbReference>
<dbReference type="GO" id="GO:0061630">
    <property type="term" value="F:ubiquitin protein ligase activity"/>
    <property type="evidence" value="ECO:0007669"/>
    <property type="project" value="TreeGrafter"/>
</dbReference>
<dbReference type="EMBL" id="OC858241">
    <property type="protein sequence ID" value="CAD7626218.1"/>
    <property type="molecule type" value="Genomic_DNA"/>
</dbReference>
<dbReference type="InterPro" id="IPR001370">
    <property type="entry name" value="BIR_rpt"/>
</dbReference>
<evidence type="ECO:0000256" key="3">
    <source>
        <dbReference type="ARBA" id="ARBA00022771"/>
    </source>
</evidence>
<dbReference type="GO" id="GO:0051726">
    <property type="term" value="P:regulation of cell cycle"/>
    <property type="evidence" value="ECO:0007669"/>
    <property type="project" value="TreeGrafter"/>
</dbReference>